<evidence type="ECO:0000313" key="2">
    <source>
        <dbReference type="EMBL" id="GEK16465.1"/>
    </source>
</evidence>
<feature type="transmembrane region" description="Helical" evidence="1">
    <location>
        <begin position="79"/>
        <end position="101"/>
    </location>
</feature>
<dbReference type="AlphaFoldDB" id="A0A510UUH9"/>
<dbReference type="Proteomes" id="UP000321386">
    <property type="component" value="Unassembled WGS sequence"/>
</dbReference>
<keyword evidence="1" id="KW-1133">Transmembrane helix</keyword>
<comment type="caution">
    <text evidence="2">The sequence shown here is derived from an EMBL/GenBank/DDBJ whole genome shotgun (WGS) entry which is preliminary data.</text>
</comment>
<feature type="transmembrane region" description="Helical" evidence="1">
    <location>
        <begin position="12"/>
        <end position="31"/>
    </location>
</feature>
<dbReference type="EMBL" id="BJUA01000001">
    <property type="protein sequence ID" value="GEK16465.1"/>
    <property type="molecule type" value="Genomic_DNA"/>
</dbReference>
<accession>A0A510UUH9</accession>
<proteinExistence type="predicted"/>
<evidence type="ECO:0000313" key="3">
    <source>
        <dbReference type="Proteomes" id="UP000321386"/>
    </source>
</evidence>
<gene>
    <name evidence="2" type="ORF">CPE01_01980</name>
</gene>
<keyword evidence="1" id="KW-0812">Transmembrane</keyword>
<evidence type="ECO:0000256" key="1">
    <source>
        <dbReference type="SAM" id="Phobius"/>
    </source>
</evidence>
<keyword evidence="1" id="KW-0472">Membrane</keyword>
<sequence length="106" mass="10623">MFRTDRAFVTGAALPLVLVALVLGVGQLVWLGVSWRTVLVLAAFVGAALCRARSAAAVAPPARVSPGAPAAESLPERPGAGVLWALASAVLVLGAIGLLLAEASAR</sequence>
<protein>
    <submittedName>
        <fullName evidence="2">Uncharacterized protein</fullName>
    </submittedName>
</protein>
<name>A0A510UUH9_9CELL</name>
<keyword evidence="3" id="KW-1185">Reference proteome</keyword>
<reference evidence="2 3" key="1">
    <citation type="submission" date="2019-07" db="EMBL/GenBank/DDBJ databases">
        <title>Whole genome shotgun sequence of Cellulomonas persica NBRC 101101.</title>
        <authorList>
            <person name="Hosoyama A."/>
            <person name="Uohara A."/>
            <person name="Ohji S."/>
            <person name="Ichikawa N."/>
        </authorList>
    </citation>
    <scope>NUCLEOTIDE SEQUENCE [LARGE SCALE GENOMIC DNA]</scope>
    <source>
        <strain evidence="2 3">NBRC 101101</strain>
    </source>
</reference>
<organism evidence="2 3">
    <name type="scientific">Cellulomonas persica</name>
    <dbReference type="NCBI Taxonomy" id="76861"/>
    <lineage>
        <taxon>Bacteria</taxon>
        <taxon>Bacillati</taxon>
        <taxon>Actinomycetota</taxon>
        <taxon>Actinomycetes</taxon>
        <taxon>Micrococcales</taxon>
        <taxon>Cellulomonadaceae</taxon>
        <taxon>Cellulomonas</taxon>
    </lineage>
</organism>